<dbReference type="GO" id="GO:0003700">
    <property type="term" value="F:DNA-binding transcription factor activity"/>
    <property type="evidence" value="ECO:0007669"/>
    <property type="project" value="InterPro"/>
</dbReference>
<sequence length="525" mass="60941">MPFSHHKCFMIALFISAFFDCNNKIPNWKTEIARQKELSVSEAEKSITIGLNIIKNCNSDSIKAHSYSTLGLSYYSIGDYLNSFRNCLKAQEELSKHKISTDQIVYNNMCLIETYYRIGLIDRSVSEIKKTIALIEEKDPENNSLKGMIYAVYANILLDQKKYKETLLQYSKALQYFNKVNDPKQLETKMNYITQLNSETSNVYMLLNDFKKAEIYANKADQLMTTSTNYYISRINNIRLGTIYSRTNRPQEAIKILEPLKDDKNIEPPFQLDIHESLYHAYKEIGDDIKSEREKLAIVSVRSLMSTQQSQALKDILVKVDNELNRKEQQHTFLQIITVAGVLSSLIITYLLFRKYNVRLRKEGERYQEIITNLESQIHNKLPVEVCKKIKNEGACKLEFTKTELDIIERLDKFEAKKRFLKKDLTLAVLAVELNTNASYLSDIINRSKNKNFNTYINELRIDYIIKEICSDSKLLNYKISHLADISGFNSHNTFALVFKKITGISPSTFIEQRKAETEKSMIYK</sequence>
<evidence type="ECO:0000259" key="5">
    <source>
        <dbReference type="PROSITE" id="PS01124"/>
    </source>
</evidence>
<organism evidence="7 8">
    <name type="scientific">Chryseobacterium carnipullorum</name>
    <dbReference type="NCBI Taxonomy" id="1124835"/>
    <lineage>
        <taxon>Bacteria</taxon>
        <taxon>Pseudomonadati</taxon>
        <taxon>Bacteroidota</taxon>
        <taxon>Flavobacteriia</taxon>
        <taxon>Flavobacteriales</taxon>
        <taxon>Weeksellaceae</taxon>
        <taxon>Chryseobacterium group</taxon>
        <taxon>Chryseobacterium</taxon>
    </lineage>
</organism>
<evidence type="ECO:0000313" key="6">
    <source>
        <dbReference type="EMBL" id="AZA49435.1"/>
    </source>
</evidence>
<accession>A0A3G6NF85</accession>
<keyword evidence="4" id="KW-0812">Transmembrane</keyword>
<dbReference type="GO" id="GO:0043565">
    <property type="term" value="F:sequence-specific DNA binding"/>
    <property type="evidence" value="ECO:0007669"/>
    <property type="project" value="InterPro"/>
</dbReference>
<dbReference type="KEGG" id="ccau:EG346_15155"/>
<dbReference type="EMBL" id="CP033920">
    <property type="protein sequence ID" value="AZA49435.1"/>
    <property type="molecule type" value="Genomic_DNA"/>
</dbReference>
<dbReference type="Proteomes" id="UP000273270">
    <property type="component" value="Chromosome"/>
</dbReference>
<dbReference type="Gene3D" id="1.25.40.10">
    <property type="entry name" value="Tetratricopeptide repeat domain"/>
    <property type="match status" value="1"/>
</dbReference>
<dbReference type="InterPro" id="IPR018060">
    <property type="entry name" value="HTH_AraC"/>
</dbReference>
<keyword evidence="1" id="KW-0805">Transcription regulation</keyword>
<dbReference type="PANTHER" id="PTHR43280">
    <property type="entry name" value="ARAC-FAMILY TRANSCRIPTIONAL REGULATOR"/>
    <property type="match status" value="1"/>
</dbReference>
<reference evidence="7 8" key="1">
    <citation type="submission" date="2018-06" db="EMBL/GenBank/DDBJ databases">
        <authorList>
            <consortium name="Pathogen Informatics"/>
            <person name="Doyle S."/>
        </authorList>
    </citation>
    <scope>NUCLEOTIDE SEQUENCE [LARGE SCALE GENOMIC DNA]</scope>
    <source>
        <strain evidence="7 8">NCTC13533</strain>
    </source>
</reference>
<evidence type="ECO:0000313" key="9">
    <source>
        <dbReference type="Proteomes" id="UP000273270"/>
    </source>
</evidence>
<dbReference type="Gene3D" id="1.10.10.60">
    <property type="entry name" value="Homeodomain-like"/>
    <property type="match status" value="2"/>
</dbReference>
<keyword evidence="4" id="KW-1133">Transmembrane helix</keyword>
<keyword evidence="2" id="KW-0238">DNA-binding</keyword>
<reference evidence="9" key="2">
    <citation type="submission" date="2018-11" db="EMBL/GenBank/DDBJ databases">
        <title>Proposal to divide the Flavobacteriaceae and reorganize its genera based on Amino Acid Identity values calculated from whole genome sequences.</title>
        <authorList>
            <person name="Nicholson A.C."/>
            <person name="Gulvik C.A."/>
            <person name="Whitney A.M."/>
            <person name="Humrighouse B.W."/>
            <person name="Bell M."/>
            <person name="Holmes B."/>
            <person name="Steigerwalt A.G."/>
            <person name="Villarma A."/>
            <person name="Sheth M."/>
            <person name="Batra D."/>
            <person name="Pryor J."/>
            <person name="Bernardet J.-F."/>
            <person name="Hugo C."/>
            <person name="Kampfer P."/>
            <person name="Newman J."/>
            <person name="McQuiston J.R."/>
        </authorList>
    </citation>
    <scope>NUCLEOTIDE SEQUENCE [LARGE SCALE GENOMIC DNA]</scope>
    <source>
        <strain evidence="9">G0188</strain>
    </source>
</reference>
<keyword evidence="3" id="KW-0804">Transcription</keyword>
<feature type="transmembrane region" description="Helical" evidence="4">
    <location>
        <begin position="333"/>
        <end position="353"/>
    </location>
</feature>
<dbReference type="SUPFAM" id="SSF48452">
    <property type="entry name" value="TPR-like"/>
    <property type="match status" value="1"/>
</dbReference>
<reference evidence="6" key="3">
    <citation type="submission" date="2018-11" db="EMBL/GenBank/DDBJ databases">
        <title>Proposal to divide the Flavobacteriaceae and reorganize its genera based on Amino Acid Identity values calculated from whole genome sequences.</title>
        <authorList>
            <person name="Nicholson A.C."/>
            <person name="Gulvik C.A."/>
            <person name="Whitney A.M."/>
            <person name="Humrighouse B.W."/>
            <person name="Bell M."/>
            <person name="Holmes B."/>
            <person name="Steigerwalt A."/>
            <person name="Villarma A."/>
            <person name="Sheth M."/>
            <person name="Batra D."/>
            <person name="Pryor J."/>
            <person name="Bernardet J.-F."/>
            <person name="Hugo C."/>
            <person name="Kampfer P."/>
            <person name="Newman J."/>
            <person name="Mcquiston J.R."/>
        </authorList>
    </citation>
    <scope>NUCLEOTIDE SEQUENCE [LARGE SCALE GENOMIC DNA]</scope>
    <source>
        <strain evidence="6">G0188</strain>
    </source>
</reference>
<accession>A0A376DRV2</accession>
<evidence type="ECO:0000256" key="2">
    <source>
        <dbReference type="ARBA" id="ARBA00023125"/>
    </source>
</evidence>
<dbReference type="Pfam" id="PF12833">
    <property type="entry name" value="HTH_18"/>
    <property type="match status" value="1"/>
</dbReference>
<dbReference type="SMART" id="SM00342">
    <property type="entry name" value="HTH_ARAC"/>
    <property type="match status" value="1"/>
</dbReference>
<feature type="domain" description="HTH araC/xylS-type" evidence="5">
    <location>
        <begin position="421"/>
        <end position="513"/>
    </location>
</feature>
<protein>
    <submittedName>
        <fullName evidence="7">DNA gyrase inhibitor</fullName>
    </submittedName>
    <submittedName>
        <fullName evidence="6">Helix-turn-helix domain-containing protein</fullName>
    </submittedName>
</protein>
<dbReference type="InterPro" id="IPR009057">
    <property type="entry name" value="Homeodomain-like_sf"/>
</dbReference>
<name>A0A376DRV2_CHRCU</name>
<evidence type="ECO:0000256" key="4">
    <source>
        <dbReference type="SAM" id="Phobius"/>
    </source>
</evidence>
<evidence type="ECO:0000256" key="3">
    <source>
        <dbReference type="ARBA" id="ARBA00023163"/>
    </source>
</evidence>
<gene>
    <name evidence="6" type="ORF">EG346_15155</name>
    <name evidence="7" type="ORF">NCTC13533_01529</name>
</gene>
<dbReference type="PROSITE" id="PS01124">
    <property type="entry name" value="HTH_ARAC_FAMILY_2"/>
    <property type="match status" value="1"/>
</dbReference>
<dbReference type="OrthoDB" id="5295174at2"/>
<evidence type="ECO:0000313" key="8">
    <source>
        <dbReference type="Proteomes" id="UP000255224"/>
    </source>
</evidence>
<dbReference type="PANTHER" id="PTHR43280:SF29">
    <property type="entry name" value="ARAC-FAMILY TRANSCRIPTIONAL REGULATOR"/>
    <property type="match status" value="1"/>
</dbReference>
<dbReference type="SUPFAM" id="SSF46689">
    <property type="entry name" value="Homeodomain-like"/>
    <property type="match status" value="1"/>
</dbReference>
<evidence type="ECO:0000313" key="7">
    <source>
        <dbReference type="EMBL" id="STC94340.1"/>
    </source>
</evidence>
<dbReference type="EMBL" id="UFVQ01000003">
    <property type="protein sequence ID" value="STC94340.1"/>
    <property type="molecule type" value="Genomic_DNA"/>
</dbReference>
<dbReference type="AlphaFoldDB" id="A0A376DRV2"/>
<keyword evidence="9" id="KW-1185">Reference proteome</keyword>
<proteinExistence type="predicted"/>
<keyword evidence="4" id="KW-0472">Membrane</keyword>
<dbReference type="Proteomes" id="UP000255224">
    <property type="component" value="Unassembled WGS sequence"/>
</dbReference>
<evidence type="ECO:0000256" key="1">
    <source>
        <dbReference type="ARBA" id="ARBA00023015"/>
    </source>
</evidence>
<dbReference type="InterPro" id="IPR011990">
    <property type="entry name" value="TPR-like_helical_dom_sf"/>
</dbReference>